<organism evidence="11 12">
    <name type="scientific">Ambispora gerdemannii</name>
    <dbReference type="NCBI Taxonomy" id="144530"/>
    <lineage>
        <taxon>Eukaryota</taxon>
        <taxon>Fungi</taxon>
        <taxon>Fungi incertae sedis</taxon>
        <taxon>Mucoromycota</taxon>
        <taxon>Glomeromycotina</taxon>
        <taxon>Glomeromycetes</taxon>
        <taxon>Archaeosporales</taxon>
        <taxon>Ambisporaceae</taxon>
        <taxon>Ambispora</taxon>
    </lineage>
</organism>
<evidence type="ECO:0000313" key="11">
    <source>
        <dbReference type="EMBL" id="CAG8447010.1"/>
    </source>
</evidence>
<comment type="caution">
    <text evidence="11">The sequence shown here is derived from an EMBL/GenBank/DDBJ whole genome shotgun (WGS) entry which is preliminary data.</text>
</comment>
<sequence>MNTSNRTTSFFLFFLVICFIILSTSITTTKAAPIPKKSKDDDNDNNKQSLISANIGAVGPLDVGASATINSDNDVNTSGGVLLVLLVGFNSHNVQAKSATGERVLVLLDDEADKALYSQFFKTLEDRKYTFSYKTASDPKVDLLAFNERAFDHVINFAPKTKNYDNKVNPAAFIDFVNRGGNILLAASSGLSETIRDFAREFDIEFDDRDTSVIDHFNYDVSDSDGKHTLLVLDDKKGGFTNNSMILSQETLEGPPILYKGIGHKIGTVPLLTRVAWITSNTAYSYETKEDQIADQDPFILGSDISLVSALQARNNARVTFVGSLELFQDSSLNSPVQKINSKESHPKSGNQAFVDDLTKWTFQEKGVLKVTARRHHLEGEEEPLETYRIKDNIVYSIEISEYTNEKWQPFNGTDVQLEVIMLDPYIRRTLTPLEIQPQNHHNSRIFESHLQLPDVYGVFTFKVNYKRPGYSYIIDMTTVAVRPFRHNEYPRFILAAYPYYAGAASMSVGFLVFSTVWIFNKDRSATKEDKKNN</sequence>
<evidence type="ECO:0000256" key="6">
    <source>
        <dbReference type="ARBA" id="ARBA00022989"/>
    </source>
</evidence>
<dbReference type="Proteomes" id="UP000789831">
    <property type="component" value="Unassembled WGS sequence"/>
</dbReference>
<evidence type="ECO:0000256" key="2">
    <source>
        <dbReference type="ARBA" id="ARBA00004922"/>
    </source>
</evidence>
<dbReference type="EMBL" id="CAJVPL010000102">
    <property type="protein sequence ID" value="CAG8447010.1"/>
    <property type="molecule type" value="Genomic_DNA"/>
</dbReference>
<dbReference type="OrthoDB" id="29105at2759"/>
<proteinExistence type="inferred from homology"/>
<evidence type="ECO:0000256" key="3">
    <source>
        <dbReference type="ARBA" id="ARBA00008743"/>
    </source>
</evidence>
<dbReference type="AlphaFoldDB" id="A0A9N8VEE0"/>
<comment type="pathway">
    <text evidence="2 8">Protein modification; protein glycosylation.</text>
</comment>
<dbReference type="InterPro" id="IPR055459">
    <property type="entry name" value="OST48_MD"/>
</dbReference>
<dbReference type="GO" id="GO:0008250">
    <property type="term" value="C:oligosaccharyltransferase complex"/>
    <property type="evidence" value="ECO:0007669"/>
    <property type="project" value="TreeGrafter"/>
</dbReference>
<keyword evidence="12" id="KW-1185">Reference proteome</keyword>
<keyword evidence="8" id="KW-0732">Signal</keyword>
<evidence type="ECO:0000256" key="7">
    <source>
        <dbReference type="ARBA" id="ARBA00023136"/>
    </source>
</evidence>
<feature type="chain" id="PRO_5040534028" description="Dolichyl-diphosphooligosaccharide--protein glycosyltransferase subunit WBP1" evidence="8">
    <location>
        <begin position="32"/>
        <end position="534"/>
    </location>
</feature>
<keyword evidence="5 8" id="KW-0256">Endoplasmic reticulum</keyword>
<accession>A0A9N8VEE0</accession>
<dbReference type="InterPro" id="IPR005013">
    <property type="entry name" value="DDOST_48_kDa_subunit"/>
</dbReference>
<comment type="subunit">
    <text evidence="8">Component of the oligosaccharyltransferase (OST) complex.</text>
</comment>
<evidence type="ECO:0000259" key="10">
    <source>
        <dbReference type="Pfam" id="PF23358"/>
    </source>
</evidence>
<name>A0A9N8VEE0_9GLOM</name>
<feature type="signal peptide" evidence="8">
    <location>
        <begin position="1"/>
        <end position="31"/>
    </location>
</feature>
<feature type="domain" description="OST48 middle" evidence="10">
    <location>
        <begin position="376"/>
        <end position="521"/>
    </location>
</feature>
<evidence type="ECO:0000313" key="12">
    <source>
        <dbReference type="Proteomes" id="UP000789831"/>
    </source>
</evidence>
<gene>
    <name evidence="11" type="ORF">AGERDE_LOCUS1481</name>
</gene>
<keyword evidence="7 8" id="KW-0472">Membrane</keyword>
<dbReference type="Pfam" id="PF03345">
    <property type="entry name" value="OST48_N"/>
    <property type="match status" value="1"/>
</dbReference>
<reference evidence="11" key="1">
    <citation type="submission" date="2021-06" db="EMBL/GenBank/DDBJ databases">
        <authorList>
            <person name="Kallberg Y."/>
            <person name="Tangrot J."/>
            <person name="Rosling A."/>
        </authorList>
    </citation>
    <scope>NUCLEOTIDE SEQUENCE</scope>
    <source>
        <strain evidence="11">MT106</strain>
    </source>
</reference>
<dbReference type="PANTHER" id="PTHR10830">
    <property type="entry name" value="DOLICHYL-DIPHOSPHOOLIGOSACCHARIDE--PROTEIN GLYCOSYLTRANSFERASE 48 KDA SUBUNIT"/>
    <property type="match status" value="1"/>
</dbReference>
<feature type="domain" description="OST48 N-terminal" evidence="9">
    <location>
        <begin position="103"/>
        <end position="362"/>
    </location>
</feature>
<dbReference type="InterPro" id="IPR055457">
    <property type="entry name" value="OST48_N"/>
</dbReference>
<evidence type="ECO:0000256" key="5">
    <source>
        <dbReference type="ARBA" id="ARBA00022824"/>
    </source>
</evidence>
<evidence type="ECO:0000256" key="4">
    <source>
        <dbReference type="ARBA" id="ARBA00022692"/>
    </source>
</evidence>
<comment type="similarity">
    <text evidence="3 8">Belongs to the DDOST 48 kDa subunit family.</text>
</comment>
<evidence type="ECO:0000256" key="8">
    <source>
        <dbReference type="RuleBase" id="RU361142"/>
    </source>
</evidence>
<evidence type="ECO:0000256" key="1">
    <source>
        <dbReference type="ARBA" id="ARBA00004479"/>
    </source>
</evidence>
<keyword evidence="6 8" id="KW-1133">Transmembrane helix</keyword>
<dbReference type="GO" id="GO:0018279">
    <property type="term" value="P:protein N-linked glycosylation via asparagine"/>
    <property type="evidence" value="ECO:0007669"/>
    <property type="project" value="UniProtKB-UniRule"/>
</dbReference>
<comment type="subcellular location">
    <subcellularLocation>
        <location evidence="8">Endoplasmic reticulum membrane</location>
        <topology evidence="8">Single-pass type I membrane protein</topology>
    </subcellularLocation>
    <subcellularLocation>
        <location evidence="1">Membrane</location>
        <topology evidence="1">Single-pass type I membrane protein</topology>
    </subcellularLocation>
</comment>
<feature type="transmembrane region" description="Helical" evidence="8">
    <location>
        <begin position="498"/>
        <end position="520"/>
    </location>
</feature>
<dbReference type="PANTHER" id="PTHR10830:SF0">
    <property type="entry name" value="DOLICHYL-DIPHOSPHOOLIGOSACCHARIDE--PROTEIN GLYCOSYLTRANSFERASE 48 KDA SUBUNIT"/>
    <property type="match status" value="1"/>
</dbReference>
<dbReference type="Pfam" id="PF23358">
    <property type="entry name" value="OST48_MD"/>
    <property type="match status" value="1"/>
</dbReference>
<comment type="function">
    <text evidence="8">Subunit of the oligosaccharyl transferase (OST) complex that catalyzes the initial transfer of a defined glycan (Glc(3)Man(9)GlcNAc(2) in eukaryotes) from the lipid carrier dolichol-pyrophosphate to an asparagine residue within an Asn-X-Ser/Thr consensus motif in nascent polypeptide chains, the first step in protein N-glycosylation. N-glycosylation occurs cotranslationally and the complex associates with the Sec61 complex at the channel-forming translocon complex that mediates protein translocation across the endoplasmic reticulum (ER).</text>
</comment>
<protein>
    <recommendedName>
        <fullName evidence="8">Dolichyl-diphosphooligosaccharide--protein glycosyltransferase subunit WBP1</fullName>
        <shortName evidence="8">Oligosaccharyl transferase subunit WBP1</shortName>
    </recommendedName>
</protein>
<keyword evidence="4 8" id="KW-0812">Transmembrane</keyword>
<evidence type="ECO:0000259" key="9">
    <source>
        <dbReference type="Pfam" id="PF03345"/>
    </source>
</evidence>